<feature type="region of interest" description="Disordered" evidence="3">
    <location>
        <begin position="233"/>
        <end position="256"/>
    </location>
</feature>
<dbReference type="InterPro" id="IPR012677">
    <property type="entry name" value="Nucleotide-bd_a/b_plait_sf"/>
</dbReference>
<dbReference type="GeneID" id="105427410"/>
<dbReference type="InterPro" id="IPR050907">
    <property type="entry name" value="SRSF"/>
</dbReference>
<protein>
    <submittedName>
        <fullName evidence="6">RNA-binding protein Rsf1</fullName>
    </submittedName>
</protein>
<reference evidence="6" key="1">
    <citation type="submission" date="2025-08" db="UniProtKB">
        <authorList>
            <consortium name="RefSeq"/>
        </authorList>
    </citation>
    <scope>IDENTIFICATION</scope>
</reference>
<evidence type="ECO:0000256" key="1">
    <source>
        <dbReference type="ARBA" id="ARBA00022884"/>
    </source>
</evidence>
<feature type="domain" description="RRM" evidence="4">
    <location>
        <begin position="158"/>
        <end position="231"/>
    </location>
</feature>
<dbReference type="InterPro" id="IPR035979">
    <property type="entry name" value="RBD_domain_sf"/>
</dbReference>
<dbReference type="FunFam" id="3.30.70.330:FF:000540">
    <property type="entry name" value="RNA-binding protein Rsf1"/>
    <property type="match status" value="1"/>
</dbReference>
<evidence type="ECO:0000256" key="2">
    <source>
        <dbReference type="PROSITE-ProRule" id="PRU00176"/>
    </source>
</evidence>
<dbReference type="SUPFAM" id="SSF54928">
    <property type="entry name" value="RNA-binding domain, RBD"/>
    <property type="match status" value="1"/>
</dbReference>
<dbReference type="PROSITE" id="PS50102">
    <property type="entry name" value="RRM"/>
    <property type="match status" value="1"/>
</dbReference>
<name>A0A6I9WZG8_9HYME</name>
<dbReference type="KEGG" id="pbar:105427410"/>
<evidence type="ECO:0000256" key="3">
    <source>
        <dbReference type="SAM" id="MobiDB-lite"/>
    </source>
</evidence>
<dbReference type="RefSeq" id="XP_011637419.2">
    <property type="nucleotide sequence ID" value="XM_011639117.2"/>
</dbReference>
<dbReference type="PANTHER" id="PTHR23147">
    <property type="entry name" value="SERINE/ARGININE RICH SPLICING FACTOR"/>
    <property type="match status" value="1"/>
</dbReference>
<feature type="compositionally biased region" description="Basic and acidic residues" evidence="3">
    <location>
        <begin position="135"/>
        <end position="148"/>
    </location>
</feature>
<evidence type="ECO:0000313" key="5">
    <source>
        <dbReference type="Proteomes" id="UP000504615"/>
    </source>
</evidence>
<dbReference type="SMART" id="SM00360">
    <property type="entry name" value="RRM"/>
    <property type="match status" value="1"/>
</dbReference>
<dbReference type="OrthoDB" id="5970at2759"/>
<feature type="compositionally biased region" description="Basic residues" evidence="3">
    <location>
        <begin position="346"/>
        <end position="355"/>
    </location>
</feature>
<keyword evidence="5" id="KW-1185">Reference proteome</keyword>
<dbReference type="CTD" id="51773"/>
<keyword evidence="1 2" id="KW-0694">RNA-binding</keyword>
<dbReference type="Gene3D" id="3.30.70.330">
    <property type="match status" value="1"/>
</dbReference>
<gene>
    <name evidence="6" type="primary">LOC105427410</name>
</gene>
<sequence>MHLTTRFGSCFDYPALKIYSIRDMNYRFSVQRQNTSEHTALNASLEGNWQFPHAPVSTLRSSSRTVATSSGVWVGGRECDRHDSLCAVNPGGPVLLSIARPHDARRTACTFFFVREAHVSFLCPSLPLADTQRSSQRERNPETRRSGNEYKMTPEGYTRVYVGGLNESIKKEDLQMEFEKYGKLNKVWVAFNPPGFAFIEFFNMNEAELACCNMNGMEIMGAKLRVEISRGRGRGGGRGGGAGGFRGNRGVGGRDFGSRGGTTAGYRGSTYADYGGSYYTGRGGGSRGRGRYGEDYMFNRSSGYVTRDGYTQDVYGGSSGDTGADYYTGKDTSTARYRSRSPAGRGSHRHLRECT</sequence>
<organism evidence="5 6">
    <name type="scientific">Pogonomyrmex barbatus</name>
    <name type="common">red harvester ant</name>
    <dbReference type="NCBI Taxonomy" id="144034"/>
    <lineage>
        <taxon>Eukaryota</taxon>
        <taxon>Metazoa</taxon>
        <taxon>Ecdysozoa</taxon>
        <taxon>Arthropoda</taxon>
        <taxon>Hexapoda</taxon>
        <taxon>Insecta</taxon>
        <taxon>Pterygota</taxon>
        <taxon>Neoptera</taxon>
        <taxon>Endopterygota</taxon>
        <taxon>Hymenoptera</taxon>
        <taxon>Apocrita</taxon>
        <taxon>Aculeata</taxon>
        <taxon>Formicoidea</taxon>
        <taxon>Formicidae</taxon>
        <taxon>Myrmicinae</taxon>
        <taxon>Pogonomyrmex</taxon>
    </lineage>
</organism>
<evidence type="ECO:0000259" key="4">
    <source>
        <dbReference type="PROSITE" id="PS50102"/>
    </source>
</evidence>
<accession>A0A6I9WZG8</accession>
<dbReference type="Proteomes" id="UP000504615">
    <property type="component" value="Unplaced"/>
</dbReference>
<proteinExistence type="predicted"/>
<dbReference type="InterPro" id="IPR000504">
    <property type="entry name" value="RRM_dom"/>
</dbReference>
<dbReference type="AlphaFoldDB" id="A0A6I9WZG8"/>
<feature type="region of interest" description="Disordered" evidence="3">
    <location>
        <begin position="316"/>
        <end position="355"/>
    </location>
</feature>
<feature type="compositionally biased region" description="Gly residues" evidence="3">
    <location>
        <begin position="234"/>
        <end position="256"/>
    </location>
</feature>
<dbReference type="Pfam" id="PF00076">
    <property type="entry name" value="RRM_1"/>
    <property type="match status" value="1"/>
</dbReference>
<dbReference type="GO" id="GO:0003723">
    <property type="term" value="F:RNA binding"/>
    <property type="evidence" value="ECO:0007669"/>
    <property type="project" value="UniProtKB-UniRule"/>
</dbReference>
<feature type="region of interest" description="Disordered" evidence="3">
    <location>
        <begin position="132"/>
        <end position="151"/>
    </location>
</feature>
<evidence type="ECO:0000313" key="6">
    <source>
        <dbReference type="RefSeq" id="XP_011637419.2"/>
    </source>
</evidence>